<name>A0A437SXX9_9LACO</name>
<feature type="compositionally biased region" description="Basic residues" evidence="1">
    <location>
        <begin position="66"/>
        <end position="75"/>
    </location>
</feature>
<dbReference type="NCBIfam" id="TIGR01725">
    <property type="entry name" value="phge_HK97_gp10"/>
    <property type="match status" value="1"/>
</dbReference>
<dbReference type="RefSeq" id="WP_103661146.1">
    <property type="nucleotide sequence ID" value="NZ_ML136871.1"/>
</dbReference>
<dbReference type="AlphaFoldDB" id="A0A437SXX9"/>
<dbReference type="Pfam" id="PF04883">
    <property type="entry name" value="HK97-gp10_like"/>
    <property type="match status" value="1"/>
</dbReference>
<protein>
    <submittedName>
        <fullName evidence="2">HK97 gp10 family phage protein</fullName>
    </submittedName>
</protein>
<organism evidence="2 3">
    <name type="scientific">Lactobacillus xujianguonis</name>
    <dbReference type="NCBI Taxonomy" id="2495899"/>
    <lineage>
        <taxon>Bacteria</taxon>
        <taxon>Bacillati</taxon>
        <taxon>Bacillota</taxon>
        <taxon>Bacilli</taxon>
        <taxon>Lactobacillales</taxon>
        <taxon>Lactobacillaceae</taxon>
        <taxon>Lactobacillus</taxon>
    </lineage>
</organism>
<accession>A0A437SXX9</accession>
<feature type="region of interest" description="Disordered" evidence="1">
    <location>
        <begin position="46"/>
        <end position="76"/>
    </location>
</feature>
<sequence>MPDLDEQLMDWYQKIAKSVELTPDQKARVTGAGAKVFAEKLKQTTPMSSENYDNGGRSVGHNNQLHGKKTRKTKHLRESITYVPGFTADKLKSGNTSVGFDSKYQAMVARFVNNGTAGMSQKEVKNMHFIEKAQTEAKNAMLEAEARELRGMGL</sequence>
<comment type="caution">
    <text evidence="2">The sequence shown here is derived from an EMBL/GenBank/DDBJ whole genome shotgun (WGS) entry which is preliminary data.</text>
</comment>
<reference evidence="2 3" key="1">
    <citation type="submission" date="2018-12" db="EMBL/GenBank/DDBJ databases">
        <authorList>
            <person name="Meng J."/>
        </authorList>
    </citation>
    <scope>NUCLEOTIDE SEQUENCE [LARGE SCALE GENOMIC DNA]</scope>
    <source>
        <strain evidence="2 3">HT111-2</strain>
    </source>
</reference>
<dbReference type="InterPro" id="IPR010064">
    <property type="entry name" value="HK97-gp10_tail"/>
</dbReference>
<evidence type="ECO:0000256" key="1">
    <source>
        <dbReference type="SAM" id="MobiDB-lite"/>
    </source>
</evidence>
<proteinExistence type="predicted"/>
<evidence type="ECO:0000313" key="3">
    <source>
        <dbReference type="Proteomes" id="UP000288291"/>
    </source>
</evidence>
<evidence type="ECO:0000313" key="2">
    <source>
        <dbReference type="EMBL" id="RVU71783.1"/>
    </source>
</evidence>
<keyword evidence="3" id="KW-1185">Reference proteome</keyword>
<dbReference type="EMBL" id="RXIA01000001">
    <property type="protein sequence ID" value="RVU71783.1"/>
    <property type="molecule type" value="Genomic_DNA"/>
</dbReference>
<dbReference type="Proteomes" id="UP000288291">
    <property type="component" value="Unassembled WGS sequence"/>
</dbReference>
<gene>
    <name evidence="2" type="ORF">EJK17_00455</name>
</gene>